<dbReference type="EMBL" id="BSDY01000002">
    <property type="protein sequence ID" value="GLI55012.1"/>
    <property type="molecule type" value="Genomic_DNA"/>
</dbReference>
<dbReference type="Proteomes" id="UP001144471">
    <property type="component" value="Unassembled WGS sequence"/>
</dbReference>
<evidence type="ECO:0000313" key="1">
    <source>
        <dbReference type="EMBL" id="GLI55012.1"/>
    </source>
</evidence>
<dbReference type="NCBIfam" id="NF038093">
    <property type="entry name" value="GrdX"/>
    <property type="match status" value="1"/>
</dbReference>
<accession>A0A9W6GJ21</accession>
<name>A0A9W6GJ21_9FUSO</name>
<evidence type="ECO:0008006" key="3">
    <source>
        <dbReference type="Google" id="ProtNLM"/>
    </source>
</evidence>
<dbReference type="RefSeq" id="WP_281833245.1">
    <property type="nucleotide sequence ID" value="NZ_BSDY01000002.1"/>
</dbReference>
<proteinExistence type="predicted"/>
<gene>
    <name evidence="1" type="ORF">PM10SUCC1_05270</name>
</gene>
<protein>
    <recommendedName>
        <fullName evidence="3">GrdX protein</fullName>
    </recommendedName>
</protein>
<comment type="caution">
    <text evidence="1">The sequence shown here is derived from an EMBL/GenBank/DDBJ whole genome shotgun (WGS) entry which is preliminary data.</text>
</comment>
<sequence length="125" mass="14500">MKYILVTNNRKVYNFYKETDEVIYLKEGRFMDVLDLVRDKIHKGHTLLTDPIMSNIADSKNPYKSIAISSSAHIMDEKSMKFIEGAHSVAEKLEENGGGEKLSEEKLKEYRYVDLNLIREWVKGV</sequence>
<dbReference type="AlphaFoldDB" id="A0A9W6GJ21"/>
<keyword evidence="2" id="KW-1185">Reference proteome</keyword>
<dbReference type="InterPro" id="IPR047735">
    <property type="entry name" value="GrdX-like"/>
</dbReference>
<evidence type="ECO:0000313" key="2">
    <source>
        <dbReference type="Proteomes" id="UP001144471"/>
    </source>
</evidence>
<reference evidence="1" key="1">
    <citation type="submission" date="2022-12" db="EMBL/GenBank/DDBJ databases">
        <title>Reference genome sequencing for broad-spectrum identification of bacterial and archaeal isolates by mass spectrometry.</title>
        <authorList>
            <person name="Sekiguchi Y."/>
            <person name="Tourlousse D.M."/>
        </authorList>
    </citation>
    <scope>NUCLEOTIDE SEQUENCE</scope>
    <source>
        <strain evidence="1">10succ1</strain>
    </source>
</reference>
<organism evidence="1 2">
    <name type="scientific">Propionigenium maris DSM 9537</name>
    <dbReference type="NCBI Taxonomy" id="1123000"/>
    <lineage>
        <taxon>Bacteria</taxon>
        <taxon>Fusobacteriati</taxon>
        <taxon>Fusobacteriota</taxon>
        <taxon>Fusobacteriia</taxon>
        <taxon>Fusobacteriales</taxon>
        <taxon>Fusobacteriaceae</taxon>
        <taxon>Propionigenium</taxon>
    </lineage>
</organism>